<dbReference type="AlphaFoldDB" id="A0A2V2VGU3"/>
<dbReference type="VEuPathDB" id="TriTrypDB:ECC02_003102"/>
<dbReference type="VEuPathDB" id="TriTrypDB:TCDM_03241"/>
<dbReference type="SUPFAM" id="SSF63829">
    <property type="entry name" value="Calcium-dependent phosphotriesterase"/>
    <property type="match status" value="1"/>
</dbReference>
<organism evidence="4 5">
    <name type="scientific">Trypanosoma cruzi</name>
    <dbReference type="NCBI Taxonomy" id="5693"/>
    <lineage>
        <taxon>Eukaryota</taxon>
        <taxon>Discoba</taxon>
        <taxon>Euglenozoa</taxon>
        <taxon>Kinetoplastea</taxon>
        <taxon>Metakinetoplastina</taxon>
        <taxon>Trypanosomatida</taxon>
        <taxon>Trypanosomatidae</taxon>
        <taxon>Trypanosoma</taxon>
        <taxon>Schizotrypanum</taxon>
    </lineage>
</organism>
<feature type="region of interest" description="Disordered" evidence="1">
    <location>
        <begin position="687"/>
        <end position="712"/>
    </location>
</feature>
<dbReference type="Proteomes" id="UP000246121">
    <property type="component" value="Unassembled WGS sequence"/>
</dbReference>
<feature type="compositionally biased region" description="Basic and acidic residues" evidence="1">
    <location>
        <begin position="701"/>
        <end position="712"/>
    </location>
</feature>
<keyword evidence="3" id="KW-0732">Signal</keyword>
<dbReference type="VEuPathDB" id="TriTrypDB:BCY84_05332"/>
<reference evidence="4 5" key="1">
    <citation type="journal article" date="2018" name="Microb. Genom.">
        <title>Expanding an expanded genome: long-read sequencing of Trypanosoma cruzi.</title>
        <authorList>
            <person name="Berna L."/>
            <person name="Rodriguez M."/>
            <person name="Chiribao M.L."/>
            <person name="Parodi-Talice A."/>
            <person name="Pita S."/>
            <person name="Rijo G."/>
            <person name="Alvarez-Valin F."/>
            <person name="Robello C."/>
        </authorList>
    </citation>
    <scope>NUCLEOTIDE SEQUENCE [LARGE SCALE GENOMIC DNA]</scope>
    <source>
        <strain evidence="4 5">Dm28c</strain>
    </source>
</reference>
<name>A0A2V2VGU3_TRYCR</name>
<protein>
    <submittedName>
        <fullName evidence="4">FLA1-binding protein</fullName>
    </submittedName>
</protein>
<evidence type="ECO:0000256" key="2">
    <source>
        <dbReference type="SAM" id="Phobius"/>
    </source>
</evidence>
<dbReference type="VEuPathDB" id="TriTrypDB:C4B63_21g106"/>
<accession>A0A2V2VGU3</accession>
<keyword evidence="2" id="KW-1133">Transmembrane helix</keyword>
<evidence type="ECO:0000313" key="4">
    <source>
        <dbReference type="EMBL" id="PWU95659.1"/>
    </source>
</evidence>
<dbReference type="VEuPathDB" id="TriTrypDB:TcYC6_0064040"/>
<gene>
    <name evidence="4" type="ORF">C4B63_21g106</name>
</gene>
<dbReference type="VEuPathDB" id="TriTrypDB:TcCL_ESM04152"/>
<dbReference type="VEuPathDB" id="TriTrypDB:TcG_02240"/>
<dbReference type="VEuPathDB" id="TriTrypDB:TcCLB.509561.9"/>
<evidence type="ECO:0000313" key="5">
    <source>
        <dbReference type="Proteomes" id="UP000246121"/>
    </source>
</evidence>
<keyword evidence="2" id="KW-0472">Membrane</keyword>
<feature type="transmembrane region" description="Helical" evidence="2">
    <location>
        <begin position="644"/>
        <end position="665"/>
    </location>
</feature>
<dbReference type="EMBL" id="PRFA01000021">
    <property type="protein sequence ID" value="PWU95659.1"/>
    <property type="molecule type" value="Genomic_DNA"/>
</dbReference>
<sequence>MFRFQSLLFALFTGLLFSFTSSVVVAMPLRYMVETVSGITGSIGHVNGGPGASLLTRPSAICKGRNEDELLFGTQGYFRNFSRSTKMTGILIGDGTAQILDGTWSQARIDGPRGCVRGIFNQKMIVYFVEGQSSLRYFTSNYVHTVIISINLSFTDVKLYEGKLYITEQTKDEVWVCDIDADGAPVSCALKTGFKCDYGKYHGITVTKLGVFVVGESAAGICHFDMNGNKISVLGGNYIDVFSLPSDELYIMSYTELLHLRVTGSAMAVEKFAGRADATCPPLIDGYDFTLCKNLRLFVIEQSEMYLATTLNTVRSVTLPPAIVWMELPPPPLPIGYPDDNEVMKKIIQLMNEELNEHLKTNGTYVSQENMYVDANTWATKFAVMVQQHDFENATTPGEVLTTHFAQTKQFVKDYYDRVDEVLYMDTSIMPFCNDTMLNAVMHRLVSVVREVLGFPLIYANPPEARKEFNFENITTMKLLMPASFNNDTTRDALMDADMDAALLQILWELYGPENVVTLVFPMPEYDFSKLTDEQLVEIRWFILDMVRARLEECAVLSAGSVDASVSRHSGVCEAVITNRTETVISHPPFNIQSEYEVFVPSRYNFNASLCLDGIDWAVLEEVIKNYTEENKPRHKSACDRSCIIGLAVLAALVLTALIAVVVVLTSKRRRLAAVVAPVHPKFKSTLDEDEEEIETTNPLELKEEQRARDMY</sequence>
<evidence type="ECO:0000256" key="3">
    <source>
        <dbReference type="SAM" id="SignalP"/>
    </source>
</evidence>
<dbReference type="VEuPathDB" id="TriTrypDB:C3747_66g107"/>
<dbReference type="VEuPathDB" id="TriTrypDB:TcCLB.503571.19"/>
<proteinExistence type="predicted"/>
<dbReference type="VEuPathDB" id="TriTrypDB:TcBrA4_0019750"/>
<comment type="caution">
    <text evidence="4">The sequence shown here is derived from an EMBL/GenBank/DDBJ whole genome shotgun (WGS) entry which is preliminary data.</text>
</comment>
<evidence type="ECO:0000256" key="1">
    <source>
        <dbReference type="SAM" id="MobiDB-lite"/>
    </source>
</evidence>
<dbReference type="VEuPathDB" id="TriTrypDB:TcCL_ESM04153"/>
<keyword evidence="2" id="KW-0812">Transmembrane</keyword>
<feature type="chain" id="PRO_5015933928" evidence="3">
    <location>
        <begin position="27"/>
        <end position="712"/>
    </location>
</feature>
<feature type="signal peptide" evidence="3">
    <location>
        <begin position="1"/>
        <end position="26"/>
    </location>
</feature>
<dbReference type="VEuPathDB" id="TriTrypDB:TCSYLVIO_000059"/>
<dbReference type="VEuPathDB" id="TriTrypDB:Tc_MARK_6973"/>